<proteinExistence type="predicted"/>
<dbReference type="Proteomes" id="UP000664914">
    <property type="component" value="Chromosome"/>
</dbReference>
<evidence type="ECO:0000259" key="1">
    <source>
        <dbReference type="Pfam" id="PF20254"/>
    </source>
</evidence>
<reference evidence="2" key="2">
    <citation type="submission" date="2021-04" db="EMBL/GenBank/DDBJ databases">
        <title>Isolation and genomic analysis of the ibuprofen-degrading bacterium Sphingomonas strain MPO218.</title>
        <authorList>
            <person name="Aulestia M."/>
            <person name="Flores A."/>
            <person name="Mangas E.L."/>
            <person name="Perez-Pulido A.J."/>
            <person name="Santero E."/>
            <person name="Camacho E.M."/>
        </authorList>
    </citation>
    <scope>NUCLEOTIDE SEQUENCE</scope>
    <source>
        <strain evidence="2">MPO218</strain>
    </source>
</reference>
<dbReference type="Gene3D" id="2.60.120.200">
    <property type="match status" value="1"/>
</dbReference>
<dbReference type="InterPro" id="IPR013320">
    <property type="entry name" value="ConA-like_dom_sf"/>
</dbReference>
<evidence type="ECO:0000313" key="2">
    <source>
        <dbReference type="EMBL" id="QTH21532.1"/>
    </source>
</evidence>
<dbReference type="SUPFAM" id="SSF49899">
    <property type="entry name" value="Concanavalin A-like lectins/glucanases"/>
    <property type="match status" value="1"/>
</dbReference>
<evidence type="ECO:0000313" key="3">
    <source>
        <dbReference type="Proteomes" id="UP000664914"/>
    </source>
</evidence>
<protein>
    <submittedName>
        <fullName evidence="2">N,N-dimethylformamidase large subunit</fullName>
    </submittedName>
</protein>
<dbReference type="InterPro" id="IPR046540">
    <property type="entry name" value="DMFA2_C"/>
</dbReference>
<feature type="domain" description="N,N-dimethylformamidase beta subunit-like C-terminal" evidence="1">
    <location>
        <begin position="267"/>
        <end position="701"/>
    </location>
</feature>
<name>A0A975D222_9SPHN</name>
<sequence length="717" mass="78647">MTLIGYADRWEALPGEELGFKVSATADYAARIVRLRHGDTNPRGPGFRAETVADIADRLPAGVQGIDLGSYLRWDPDADFDDGAMMAGLSLWATLPGPDEQGLLCRSDGRGQGYGLYLGADGAVIWRSGAAELRSEPIQPHRWHRVAISRDRDGRIELIVVPQAFVPGRQEHRFVQQGQPAAATGPLLVGAAREASLYRPRGGFNGKIGDIAIVAGRVDPATMAKLAAGTSPDAPAIRWHLGIEVDGRRAVDLSGFDRHGEVVNRPTRGVTGARWKANADRYVDAPDEYDAIHFHADDLEDCRWETSFRYRIPEDLKPGVYAAELRSGDERRHVGFLVTARPGRATAPVALLIPTVSYLAYSNEALEPELLGALTPLRNRHLQAEDYAYLAEHRLLSLYDRHDDGSGRCMSTIRRPNLTSMNPLHRCRLYDAPHQLAADLHLVDWLEEMGIAYDVVTDHQLHKEGAALLRSYKTVLTGTHAEYWTAPMLDGLEAYRDGGGRVVYLSGNGLYWVAALDETGDIIEIRRRGGSESWKAAGGEAIISLTGEHGGLWKDRGRPPQRYVGVGMASQGFDRGAPYRRTAASLDPRAAFIFEGVDDELLGDFPALTLGYGAAGYEVDRVDERLGTPAHALVLASSTGFSDSYQYVREETFFTTPFDGGTVNDEVRSDMVYFECPEGGAVFSVGSISFCSCLSFNGYQNNISRILRNVVTHFSRA</sequence>
<dbReference type="RefSeq" id="WP_208632760.1">
    <property type="nucleotide sequence ID" value="NZ_CP059319.1"/>
</dbReference>
<dbReference type="Pfam" id="PF20254">
    <property type="entry name" value="DMFA2_C"/>
    <property type="match status" value="1"/>
</dbReference>
<reference evidence="2" key="1">
    <citation type="submission" date="2020-07" db="EMBL/GenBank/DDBJ databases">
        <authorList>
            <person name="Camacho E."/>
        </authorList>
    </citation>
    <scope>NUCLEOTIDE SEQUENCE</scope>
    <source>
        <strain evidence="2">MPO218</strain>
    </source>
</reference>
<dbReference type="EMBL" id="CP059319">
    <property type="protein sequence ID" value="QTH21532.1"/>
    <property type="molecule type" value="Genomic_DNA"/>
</dbReference>
<gene>
    <name evidence="2" type="ORF">HRJ34_24970</name>
</gene>
<accession>A0A975D222</accession>
<dbReference type="AlphaFoldDB" id="A0A975D222"/>
<organism evidence="2 3">
    <name type="scientific">Rhizorhabdus wittichii</name>
    <dbReference type="NCBI Taxonomy" id="160791"/>
    <lineage>
        <taxon>Bacteria</taxon>
        <taxon>Pseudomonadati</taxon>
        <taxon>Pseudomonadota</taxon>
        <taxon>Alphaproteobacteria</taxon>
        <taxon>Sphingomonadales</taxon>
        <taxon>Sphingomonadaceae</taxon>
        <taxon>Rhizorhabdus</taxon>
    </lineage>
</organism>